<evidence type="ECO:0000256" key="1">
    <source>
        <dbReference type="SAM" id="MobiDB-lite"/>
    </source>
</evidence>
<accession>A0A0G3BNL6</accession>
<gene>
    <name evidence="2" type="ORF">AAW51_1449</name>
</gene>
<evidence type="ECO:0000313" key="3">
    <source>
        <dbReference type="Proteomes" id="UP000035352"/>
    </source>
</evidence>
<dbReference type="EMBL" id="CP011371">
    <property type="protein sequence ID" value="AKJ28140.1"/>
    <property type="molecule type" value="Genomic_DNA"/>
</dbReference>
<name>A0A0G3BNL6_9BURK</name>
<evidence type="ECO:0000313" key="2">
    <source>
        <dbReference type="EMBL" id="AKJ28140.1"/>
    </source>
</evidence>
<reference evidence="2 3" key="1">
    <citation type="submission" date="2015-05" db="EMBL/GenBank/DDBJ databases">
        <authorList>
            <person name="Tang B."/>
            <person name="Yu Y."/>
        </authorList>
    </citation>
    <scope>NUCLEOTIDE SEQUENCE [LARGE SCALE GENOMIC DNA]</scope>
    <source>
        <strain evidence="2 3">DSM 7029</strain>
    </source>
</reference>
<protein>
    <submittedName>
        <fullName evidence="2">Uncharacterized protein</fullName>
    </submittedName>
</protein>
<dbReference type="AlphaFoldDB" id="A0A0G3BNL6"/>
<proteinExistence type="predicted"/>
<dbReference type="Proteomes" id="UP000035352">
    <property type="component" value="Chromosome"/>
</dbReference>
<dbReference type="KEGG" id="pbh:AAW51_1449"/>
<keyword evidence="3" id="KW-1185">Reference proteome</keyword>
<feature type="region of interest" description="Disordered" evidence="1">
    <location>
        <begin position="21"/>
        <end position="40"/>
    </location>
</feature>
<organism evidence="2 3">
    <name type="scientific">Caldimonas brevitalea</name>
    <dbReference type="NCBI Taxonomy" id="413882"/>
    <lineage>
        <taxon>Bacteria</taxon>
        <taxon>Pseudomonadati</taxon>
        <taxon>Pseudomonadota</taxon>
        <taxon>Betaproteobacteria</taxon>
        <taxon>Burkholderiales</taxon>
        <taxon>Sphaerotilaceae</taxon>
        <taxon>Caldimonas</taxon>
    </lineage>
</organism>
<dbReference type="STRING" id="413882.AAW51_1449"/>
<sequence>MLPGGSNTVQPLSLLHVGAGQSVPFTTSRTAPEVDVDVGP</sequence>